<sequence length="221" mass="25342">MSLYLNLSEKLTDKITRNELRSFLVPLATKNLILEIGAKDKPYRDLFPNSVALDIDKSPQIDVMADAQSLPFQPGSFSVILCTEVLEHCHSPQRLIDECYRVLKKDGKLILTTRFIFPIHDAPNDFFRFTKYGLKYLCRDFSKSKIKAEVGTLSTIGVLLQRLAFQCVWVTKIPVINVSLHILAKMLPPFSRLIKREYGNINRSRIEKDIMTSGYYLVALK</sequence>
<dbReference type="STRING" id="1797457.A2160_02735"/>
<name>A0A1F5E7N3_9BACT</name>
<organism evidence="2 3">
    <name type="scientific">Candidatus Beckwithbacteria bacterium RBG_13_42_9</name>
    <dbReference type="NCBI Taxonomy" id="1797457"/>
    <lineage>
        <taxon>Bacteria</taxon>
        <taxon>Candidatus Beckwithiibacteriota</taxon>
    </lineage>
</organism>
<comment type="caution">
    <text evidence="2">The sequence shown here is derived from an EMBL/GenBank/DDBJ whole genome shotgun (WGS) entry which is preliminary data.</text>
</comment>
<dbReference type="Proteomes" id="UP000177006">
    <property type="component" value="Unassembled WGS sequence"/>
</dbReference>
<feature type="domain" description="Methyltransferase type 11" evidence="1">
    <location>
        <begin position="47"/>
        <end position="111"/>
    </location>
</feature>
<dbReference type="AlphaFoldDB" id="A0A1F5E7N3"/>
<dbReference type="GO" id="GO:0008757">
    <property type="term" value="F:S-adenosylmethionine-dependent methyltransferase activity"/>
    <property type="evidence" value="ECO:0007669"/>
    <property type="project" value="InterPro"/>
</dbReference>
<dbReference type="Pfam" id="PF08241">
    <property type="entry name" value="Methyltransf_11"/>
    <property type="match status" value="1"/>
</dbReference>
<dbReference type="CDD" id="cd02440">
    <property type="entry name" value="AdoMet_MTases"/>
    <property type="match status" value="1"/>
</dbReference>
<dbReference type="InterPro" id="IPR013216">
    <property type="entry name" value="Methyltransf_11"/>
</dbReference>
<dbReference type="SUPFAM" id="SSF53335">
    <property type="entry name" value="S-adenosyl-L-methionine-dependent methyltransferases"/>
    <property type="match status" value="1"/>
</dbReference>
<protein>
    <recommendedName>
        <fullName evidence="1">Methyltransferase type 11 domain-containing protein</fullName>
    </recommendedName>
</protein>
<evidence type="ECO:0000259" key="1">
    <source>
        <dbReference type="Pfam" id="PF08241"/>
    </source>
</evidence>
<reference evidence="2 3" key="1">
    <citation type="journal article" date="2016" name="Nat. Commun.">
        <title>Thousands of microbial genomes shed light on interconnected biogeochemical processes in an aquifer system.</title>
        <authorList>
            <person name="Anantharaman K."/>
            <person name="Brown C.T."/>
            <person name="Hug L.A."/>
            <person name="Sharon I."/>
            <person name="Castelle C.J."/>
            <person name="Probst A.J."/>
            <person name="Thomas B.C."/>
            <person name="Singh A."/>
            <person name="Wilkins M.J."/>
            <person name="Karaoz U."/>
            <person name="Brodie E.L."/>
            <person name="Williams K.H."/>
            <person name="Hubbard S.S."/>
            <person name="Banfield J.F."/>
        </authorList>
    </citation>
    <scope>NUCLEOTIDE SEQUENCE [LARGE SCALE GENOMIC DNA]</scope>
</reference>
<evidence type="ECO:0000313" key="3">
    <source>
        <dbReference type="Proteomes" id="UP000177006"/>
    </source>
</evidence>
<accession>A0A1F5E7N3</accession>
<gene>
    <name evidence="2" type="ORF">A2160_02735</name>
</gene>
<dbReference type="EMBL" id="MEZK01000010">
    <property type="protein sequence ID" value="OGD63375.1"/>
    <property type="molecule type" value="Genomic_DNA"/>
</dbReference>
<proteinExistence type="predicted"/>
<dbReference type="Gene3D" id="3.40.50.150">
    <property type="entry name" value="Vaccinia Virus protein VP39"/>
    <property type="match status" value="1"/>
</dbReference>
<dbReference type="InterPro" id="IPR029063">
    <property type="entry name" value="SAM-dependent_MTases_sf"/>
</dbReference>
<evidence type="ECO:0000313" key="2">
    <source>
        <dbReference type="EMBL" id="OGD63375.1"/>
    </source>
</evidence>